<feature type="active site" evidence="10">
    <location>
        <position position="262"/>
    </location>
</feature>
<sequence length="381" mass="42003">MSSLQVLRCPVQTYHWGRPGERSLVGRLALRGGHMADISDTTPYAELWMGTHPTKPSLLADGKPLADMKGAHDLSFLLKILSVETALSIQAHPDKALAAELRATTPEHYPDDNHKPEMAIALTEFEVLCRFRPLEDIDAFVSGVPELRQVIGPSPIQTKEELRTAFNALMTSPANVFQPQLENLVARLANGDASGVIPPNLCDVVLRVAKQYPNDVGLFCMFFLNYLTLQPGEALFLAANEPHAYLRGDCVECMATSDNVVRAGLTPKFRDVNTLVNMLTYESTRDVRFKPERIDEQVSRFRPPVDDFAVMQIRLGAADEEPRKMQPTDSAGSICIVVEGFGQLISNGSKLDVRQGTVVYIPPASEVSVQGELLLFQAYTP</sequence>
<reference evidence="15 16" key="1">
    <citation type="journal article" date="2017" name="Gigascience">
        <title>Draft genome of the honey bee ectoparasitic mite, Tropilaelaps mercedesae, is shaped by the parasitic life history.</title>
        <authorList>
            <person name="Dong X."/>
            <person name="Armstrong S.D."/>
            <person name="Xia D."/>
            <person name="Makepeace B.L."/>
            <person name="Darby A.C."/>
            <person name="Kadowaki T."/>
        </authorList>
    </citation>
    <scope>NUCLEOTIDE SEQUENCE [LARGE SCALE GENOMIC DNA]</scope>
    <source>
        <strain evidence="15">Wuxi-XJTLU</strain>
    </source>
</reference>
<comment type="catalytic activity">
    <reaction evidence="1">
        <text>D-mannose 6-phosphate = D-fructose 6-phosphate</text>
        <dbReference type="Rhea" id="RHEA:12356"/>
        <dbReference type="ChEBI" id="CHEBI:58735"/>
        <dbReference type="ChEBI" id="CHEBI:61527"/>
        <dbReference type="EC" id="5.3.1.8"/>
    </reaction>
</comment>
<comment type="cofactor">
    <cofactor evidence="11">
        <name>Zn(2+)</name>
        <dbReference type="ChEBI" id="CHEBI:29105"/>
    </cofactor>
    <text evidence="11">Binds 1 zinc ion per subunit.</text>
</comment>
<feature type="binding site" evidence="11">
    <location>
        <position position="92"/>
    </location>
    <ligand>
        <name>Zn(2+)</name>
        <dbReference type="ChEBI" id="CHEBI:29105"/>
    </ligand>
</feature>
<dbReference type="Gene3D" id="2.60.120.10">
    <property type="entry name" value="Jelly Rolls"/>
    <property type="match status" value="2"/>
</dbReference>
<dbReference type="GO" id="GO:0004476">
    <property type="term" value="F:mannose-6-phosphate isomerase activity"/>
    <property type="evidence" value="ECO:0007669"/>
    <property type="project" value="UniProtKB-EC"/>
</dbReference>
<proteinExistence type="inferred from homology"/>
<evidence type="ECO:0000313" key="16">
    <source>
        <dbReference type="Proteomes" id="UP000192247"/>
    </source>
</evidence>
<keyword evidence="16" id="KW-1185">Reference proteome</keyword>
<dbReference type="EC" id="5.3.1.8" evidence="4"/>
<dbReference type="PROSITE" id="PS00965">
    <property type="entry name" value="PMI_I_1"/>
    <property type="match status" value="1"/>
</dbReference>
<evidence type="ECO:0000256" key="3">
    <source>
        <dbReference type="ARBA" id="ARBA00010772"/>
    </source>
</evidence>
<dbReference type="PANTHER" id="PTHR10309">
    <property type="entry name" value="MANNOSE-6-PHOSPHATE ISOMERASE"/>
    <property type="match status" value="1"/>
</dbReference>
<dbReference type="UniPathway" id="UPA00126">
    <property type="reaction ID" value="UER00423"/>
</dbReference>
<dbReference type="OrthoDB" id="6605218at2759"/>
<evidence type="ECO:0000259" key="14">
    <source>
        <dbReference type="Pfam" id="PF20512"/>
    </source>
</evidence>
<dbReference type="GO" id="GO:0005829">
    <property type="term" value="C:cytosol"/>
    <property type="evidence" value="ECO:0007669"/>
    <property type="project" value="TreeGrafter"/>
</dbReference>
<organism evidence="15 16">
    <name type="scientific">Tropilaelaps mercedesae</name>
    <dbReference type="NCBI Taxonomy" id="418985"/>
    <lineage>
        <taxon>Eukaryota</taxon>
        <taxon>Metazoa</taxon>
        <taxon>Ecdysozoa</taxon>
        <taxon>Arthropoda</taxon>
        <taxon>Chelicerata</taxon>
        <taxon>Arachnida</taxon>
        <taxon>Acari</taxon>
        <taxon>Parasitiformes</taxon>
        <taxon>Mesostigmata</taxon>
        <taxon>Gamasina</taxon>
        <taxon>Dermanyssoidea</taxon>
        <taxon>Laelapidae</taxon>
        <taxon>Tropilaelaps</taxon>
    </lineage>
</organism>
<dbReference type="Pfam" id="PF20512">
    <property type="entry name" value="PMI_typeI_hel"/>
    <property type="match status" value="1"/>
</dbReference>
<dbReference type="Gene3D" id="1.10.441.10">
    <property type="entry name" value="Phosphomannose Isomerase, domain 2"/>
    <property type="match status" value="1"/>
</dbReference>
<feature type="binding site" evidence="11">
    <location>
        <position position="117"/>
    </location>
    <ligand>
        <name>Zn(2+)</name>
        <dbReference type="ChEBI" id="CHEBI:29105"/>
    </ligand>
</feature>
<dbReference type="FunCoup" id="A0A1V9X979">
    <property type="interactions" value="997"/>
</dbReference>
<feature type="binding site" evidence="11">
    <location>
        <position position="243"/>
    </location>
    <ligand>
        <name>Zn(2+)</name>
        <dbReference type="ChEBI" id="CHEBI:29105"/>
    </ligand>
</feature>
<protein>
    <recommendedName>
        <fullName evidence="4">mannose-6-phosphate isomerase</fullName>
        <ecNumber evidence="4">5.3.1.8</ecNumber>
    </recommendedName>
    <alternativeName>
        <fullName evidence="8">Phosphohexomutase</fullName>
    </alternativeName>
    <alternativeName>
        <fullName evidence="9">Phosphomannose isomerase</fullName>
    </alternativeName>
</protein>
<dbReference type="PIRSF" id="PIRSF001480">
    <property type="entry name" value="Mannose-6-phosphate_isomerase"/>
    <property type="match status" value="1"/>
</dbReference>
<dbReference type="PROSITE" id="PS00966">
    <property type="entry name" value="PMI_I_2"/>
    <property type="match status" value="1"/>
</dbReference>
<accession>A0A1V9X979</accession>
<keyword evidence="5 11" id="KW-0479">Metal-binding</keyword>
<evidence type="ECO:0000256" key="1">
    <source>
        <dbReference type="ARBA" id="ARBA00000757"/>
    </source>
</evidence>
<evidence type="ECO:0000256" key="9">
    <source>
        <dbReference type="ARBA" id="ARBA00030762"/>
    </source>
</evidence>
<evidence type="ECO:0000256" key="2">
    <source>
        <dbReference type="ARBA" id="ARBA00004666"/>
    </source>
</evidence>
<dbReference type="CDD" id="cd07011">
    <property type="entry name" value="cupin_PMI_type_I_N"/>
    <property type="match status" value="1"/>
</dbReference>
<gene>
    <name evidence="15" type="ORF">BIW11_01767</name>
</gene>
<evidence type="ECO:0000256" key="6">
    <source>
        <dbReference type="ARBA" id="ARBA00022833"/>
    </source>
</evidence>
<dbReference type="GO" id="GO:0008270">
    <property type="term" value="F:zinc ion binding"/>
    <property type="evidence" value="ECO:0007669"/>
    <property type="project" value="InterPro"/>
</dbReference>
<evidence type="ECO:0000256" key="10">
    <source>
        <dbReference type="PIRSR" id="PIRSR001480-1"/>
    </source>
</evidence>
<dbReference type="EMBL" id="MNPL01019500">
    <property type="protein sequence ID" value="OQR69882.1"/>
    <property type="molecule type" value="Genomic_DNA"/>
</dbReference>
<dbReference type="PANTHER" id="PTHR10309:SF0">
    <property type="entry name" value="MANNOSE-6-PHOSPHATE ISOMERASE"/>
    <property type="match status" value="1"/>
</dbReference>
<keyword evidence="6 11" id="KW-0862">Zinc</keyword>
<dbReference type="Pfam" id="PF20511">
    <property type="entry name" value="PMI_typeI_cat"/>
    <property type="match status" value="1"/>
</dbReference>
<keyword evidence="7 15" id="KW-0413">Isomerase</keyword>
<dbReference type="NCBIfam" id="TIGR00218">
    <property type="entry name" value="manA"/>
    <property type="match status" value="1"/>
</dbReference>
<comment type="caution">
    <text evidence="15">The sequence shown here is derived from an EMBL/GenBank/DDBJ whole genome shotgun (WGS) entry which is preliminary data.</text>
</comment>
<dbReference type="InterPro" id="IPR046458">
    <property type="entry name" value="PMI_typeI_hel"/>
</dbReference>
<feature type="domain" description="Phosphomannose isomerase type I helical insertion" evidence="14">
    <location>
        <begin position="154"/>
        <end position="224"/>
    </location>
</feature>
<feature type="domain" description="Phosphomannose isomerase type I catalytic" evidence="13">
    <location>
        <begin position="5"/>
        <end position="134"/>
    </location>
</feature>
<evidence type="ECO:0000256" key="4">
    <source>
        <dbReference type="ARBA" id="ARBA00011956"/>
    </source>
</evidence>
<comment type="similarity">
    <text evidence="3">Belongs to the mannose-6-phosphate isomerase type 1 family.</text>
</comment>
<dbReference type="AlphaFoldDB" id="A0A1V9X979"/>
<dbReference type="GO" id="GO:0005975">
    <property type="term" value="P:carbohydrate metabolic process"/>
    <property type="evidence" value="ECO:0007669"/>
    <property type="project" value="InterPro"/>
</dbReference>
<evidence type="ECO:0000256" key="8">
    <source>
        <dbReference type="ARBA" id="ARBA00029741"/>
    </source>
</evidence>
<evidence type="ECO:0000256" key="12">
    <source>
        <dbReference type="RuleBase" id="RU004248"/>
    </source>
</evidence>
<dbReference type="GO" id="GO:0009298">
    <property type="term" value="P:GDP-mannose biosynthetic process"/>
    <property type="evidence" value="ECO:0007669"/>
    <property type="project" value="UniProtKB-UniPathway"/>
</dbReference>
<dbReference type="InterPro" id="IPR016305">
    <property type="entry name" value="Mannose-6-P_Isomerase"/>
</dbReference>
<dbReference type="InterPro" id="IPR011051">
    <property type="entry name" value="RmlC_Cupin_sf"/>
</dbReference>
<comment type="pathway">
    <text evidence="2 12">Nucleotide-sugar biosynthesis; GDP-alpha-D-mannose biosynthesis; alpha-D-mannose 1-phosphate from D-fructose 6-phosphate: step 1/2.</text>
</comment>
<dbReference type="InterPro" id="IPR046457">
    <property type="entry name" value="PMI_typeI_cat"/>
</dbReference>
<evidence type="ECO:0000259" key="13">
    <source>
        <dbReference type="Pfam" id="PF20511"/>
    </source>
</evidence>
<evidence type="ECO:0000256" key="11">
    <source>
        <dbReference type="PIRSR" id="PIRSR001480-2"/>
    </source>
</evidence>
<name>A0A1V9X979_9ACAR</name>
<dbReference type="InterPro" id="IPR014710">
    <property type="entry name" value="RmlC-like_jellyroll"/>
</dbReference>
<dbReference type="InParanoid" id="A0A1V9X979"/>
<dbReference type="Proteomes" id="UP000192247">
    <property type="component" value="Unassembled WGS sequence"/>
</dbReference>
<evidence type="ECO:0000256" key="5">
    <source>
        <dbReference type="ARBA" id="ARBA00022723"/>
    </source>
</evidence>
<dbReference type="SUPFAM" id="SSF51182">
    <property type="entry name" value="RmlC-like cupins"/>
    <property type="match status" value="1"/>
</dbReference>
<dbReference type="STRING" id="418985.A0A1V9X979"/>
<dbReference type="InterPro" id="IPR018050">
    <property type="entry name" value="Pmannose_isomerase-type1_CS"/>
</dbReference>
<evidence type="ECO:0000256" key="7">
    <source>
        <dbReference type="ARBA" id="ARBA00023235"/>
    </source>
</evidence>
<dbReference type="InterPro" id="IPR001250">
    <property type="entry name" value="Man6P_Isoase-1"/>
</dbReference>
<feature type="binding site" evidence="11">
    <location>
        <position position="90"/>
    </location>
    <ligand>
        <name>Zn(2+)</name>
        <dbReference type="ChEBI" id="CHEBI:29105"/>
    </ligand>
</feature>
<evidence type="ECO:0000313" key="15">
    <source>
        <dbReference type="EMBL" id="OQR69882.1"/>
    </source>
</evidence>
<dbReference type="PRINTS" id="PR00714">
    <property type="entry name" value="MAN6PISMRASE"/>
</dbReference>